<organism evidence="2 3">
    <name type="scientific">Acetobacter syzygii</name>
    <dbReference type="NCBI Taxonomy" id="146476"/>
    <lineage>
        <taxon>Bacteria</taxon>
        <taxon>Pseudomonadati</taxon>
        <taxon>Pseudomonadota</taxon>
        <taxon>Alphaproteobacteria</taxon>
        <taxon>Acetobacterales</taxon>
        <taxon>Acetobacteraceae</taxon>
        <taxon>Acetobacter</taxon>
    </lineage>
</organism>
<dbReference type="Proteomes" id="UP000216033">
    <property type="component" value="Unassembled WGS sequence"/>
</dbReference>
<proteinExistence type="predicted"/>
<gene>
    <name evidence="2" type="ORF">B9K05_02115</name>
</gene>
<evidence type="ECO:0000313" key="2">
    <source>
        <dbReference type="EMBL" id="PAL28120.1"/>
    </source>
</evidence>
<accession>A0A270BSV9</accession>
<comment type="caution">
    <text evidence="2">The sequence shown here is derived from an EMBL/GenBank/DDBJ whole genome shotgun (WGS) entry which is preliminary data.</text>
</comment>
<dbReference type="AlphaFoldDB" id="A0A270BSV9"/>
<reference evidence="2 3" key="1">
    <citation type="submission" date="2017-04" db="EMBL/GenBank/DDBJ databases">
        <title>Kefir bacterial isolates.</title>
        <authorList>
            <person name="Kim Y."/>
            <person name="Blasche S."/>
            <person name="Patil K.R."/>
        </authorList>
    </citation>
    <scope>NUCLEOTIDE SEQUENCE [LARGE SCALE GENOMIC DNA]</scope>
    <source>
        <strain evidence="2 3">KR-2</strain>
    </source>
</reference>
<keyword evidence="1" id="KW-0732">Signal</keyword>
<dbReference type="OrthoDB" id="7239404at2"/>
<name>A0A270BSV9_9PROT</name>
<evidence type="ECO:0000256" key="1">
    <source>
        <dbReference type="SAM" id="SignalP"/>
    </source>
</evidence>
<dbReference type="EMBL" id="NDFP01000002">
    <property type="protein sequence ID" value="PAL28120.1"/>
    <property type="molecule type" value="Genomic_DNA"/>
</dbReference>
<feature type="signal peptide" evidence="1">
    <location>
        <begin position="1"/>
        <end position="40"/>
    </location>
</feature>
<dbReference type="RefSeq" id="WP_095350748.1">
    <property type="nucleotide sequence ID" value="NZ_NDFO01000001.1"/>
</dbReference>
<sequence>MSDLLHPTSAIRQHQGASLSRRLFLGGALGCLSTAGIAHAADDILVGPIATPTSEQTTKLIVAGSAETPCGTWASRLAPDMAEELGQPPFELAYTTGWDGVTGANLFDAQEQLSSASSTLLVPGTALLAAMTGDSRVHYAYQRWLPVLTMFQPSLVVGHVNLHRSIGAILGNRTTRVAVSTPTGPELPTLLAFDLLALRPLPVSGYATPDAAMAALTGGLVDAIQLPVDAALKDRLNMLGAKGFIPLFLNSTAPQTPAQADMALPPIFPSILLRERRTSTPAFLPLAWQALAAATSLKAALVLPLLTPPAKVARWRHAADNCATKLGIQQIALANGLTVLSGAKCITAYSMTMPDVNVGMALRRWLALNLPRWKSTTPPVRALPPALAQ</sequence>
<dbReference type="STRING" id="1231343.Absy_005_020"/>
<evidence type="ECO:0000313" key="3">
    <source>
        <dbReference type="Proteomes" id="UP000216033"/>
    </source>
</evidence>
<protein>
    <recommendedName>
        <fullName evidence="4">Twin-arginine translocation pathway signal protein</fullName>
    </recommendedName>
</protein>
<keyword evidence="3" id="KW-1185">Reference proteome</keyword>
<evidence type="ECO:0008006" key="4">
    <source>
        <dbReference type="Google" id="ProtNLM"/>
    </source>
</evidence>
<feature type="chain" id="PRO_5013215917" description="Twin-arginine translocation pathway signal protein" evidence="1">
    <location>
        <begin position="41"/>
        <end position="389"/>
    </location>
</feature>